<keyword evidence="2" id="KW-1185">Reference proteome</keyword>
<dbReference type="RefSeq" id="XP_005715016.1">
    <property type="nucleotide sequence ID" value="XM_005714959.1"/>
</dbReference>
<dbReference type="Proteomes" id="UP000012073">
    <property type="component" value="Unassembled WGS sequence"/>
</dbReference>
<protein>
    <submittedName>
        <fullName evidence="1">Uncharacterized protein</fullName>
    </submittedName>
</protein>
<name>R7Q9I1_CHOCR</name>
<evidence type="ECO:0000313" key="2">
    <source>
        <dbReference type="Proteomes" id="UP000012073"/>
    </source>
</evidence>
<proteinExistence type="predicted"/>
<accession>R7Q9I1</accession>
<dbReference type="KEGG" id="ccp:CHC_T00003787001"/>
<gene>
    <name evidence="1" type="ORF">CHC_T00003787001</name>
</gene>
<evidence type="ECO:0000313" key="1">
    <source>
        <dbReference type="EMBL" id="CDF35197.1"/>
    </source>
</evidence>
<organism evidence="1 2">
    <name type="scientific">Chondrus crispus</name>
    <name type="common">Carrageen Irish moss</name>
    <name type="synonym">Polymorpha crispa</name>
    <dbReference type="NCBI Taxonomy" id="2769"/>
    <lineage>
        <taxon>Eukaryota</taxon>
        <taxon>Rhodophyta</taxon>
        <taxon>Florideophyceae</taxon>
        <taxon>Rhodymeniophycidae</taxon>
        <taxon>Gigartinales</taxon>
        <taxon>Gigartinaceae</taxon>
        <taxon>Chondrus</taxon>
    </lineage>
</organism>
<dbReference type="Gramene" id="CDF35197">
    <property type="protein sequence ID" value="CDF35197"/>
    <property type="gene ID" value="CHC_T00003787001"/>
</dbReference>
<dbReference type="EMBL" id="HG001722">
    <property type="protein sequence ID" value="CDF35197.1"/>
    <property type="molecule type" value="Genomic_DNA"/>
</dbReference>
<dbReference type="GeneID" id="17322732"/>
<sequence length="53" mass="6213">MNIQKHENPRVHFIEAEMRTRNEPSTTTEAIHTTLPQIRTLKPPYAALFLIQK</sequence>
<reference evidence="2" key="1">
    <citation type="journal article" date="2013" name="Proc. Natl. Acad. Sci. U.S.A.">
        <title>Genome structure and metabolic features in the red seaweed Chondrus crispus shed light on evolution of the Archaeplastida.</title>
        <authorList>
            <person name="Collen J."/>
            <person name="Porcel B."/>
            <person name="Carre W."/>
            <person name="Ball S.G."/>
            <person name="Chaparro C."/>
            <person name="Tonon T."/>
            <person name="Barbeyron T."/>
            <person name="Michel G."/>
            <person name="Noel B."/>
            <person name="Valentin K."/>
            <person name="Elias M."/>
            <person name="Artiguenave F."/>
            <person name="Arun A."/>
            <person name="Aury J.M."/>
            <person name="Barbosa-Neto J.F."/>
            <person name="Bothwell J.H."/>
            <person name="Bouget F.Y."/>
            <person name="Brillet L."/>
            <person name="Cabello-Hurtado F."/>
            <person name="Capella-Gutierrez S."/>
            <person name="Charrier B."/>
            <person name="Cladiere L."/>
            <person name="Cock J.M."/>
            <person name="Coelho S.M."/>
            <person name="Colleoni C."/>
            <person name="Czjzek M."/>
            <person name="Da Silva C."/>
            <person name="Delage L."/>
            <person name="Denoeud F."/>
            <person name="Deschamps P."/>
            <person name="Dittami S.M."/>
            <person name="Gabaldon T."/>
            <person name="Gachon C.M."/>
            <person name="Groisillier A."/>
            <person name="Herve C."/>
            <person name="Jabbari K."/>
            <person name="Katinka M."/>
            <person name="Kloareg B."/>
            <person name="Kowalczyk N."/>
            <person name="Labadie K."/>
            <person name="Leblanc C."/>
            <person name="Lopez P.J."/>
            <person name="McLachlan D.H."/>
            <person name="Meslet-Cladiere L."/>
            <person name="Moustafa A."/>
            <person name="Nehr Z."/>
            <person name="Nyvall Collen P."/>
            <person name="Panaud O."/>
            <person name="Partensky F."/>
            <person name="Poulain J."/>
            <person name="Rensing S.A."/>
            <person name="Rousvoal S."/>
            <person name="Samson G."/>
            <person name="Symeonidi A."/>
            <person name="Weissenbach J."/>
            <person name="Zambounis A."/>
            <person name="Wincker P."/>
            <person name="Boyen C."/>
        </authorList>
    </citation>
    <scope>NUCLEOTIDE SEQUENCE [LARGE SCALE GENOMIC DNA]</scope>
    <source>
        <strain evidence="2">cv. Stackhouse</strain>
    </source>
</reference>
<dbReference type="AlphaFoldDB" id="R7Q9I1"/>